<evidence type="ECO:0000256" key="1">
    <source>
        <dbReference type="SAM" id="MobiDB-lite"/>
    </source>
</evidence>
<feature type="region of interest" description="Disordered" evidence="1">
    <location>
        <begin position="42"/>
        <end position="62"/>
    </location>
</feature>
<dbReference type="AlphaFoldDB" id="A0AAN8WJH6"/>
<dbReference type="EMBL" id="JAXCGZ010018903">
    <property type="protein sequence ID" value="KAK7067186.1"/>
    <property type="molecule type" value="Genomic_DNA"/>
</dbReference>
<dbReference type="Proteomes" id="UP001381693">
    <property type="component" value="Unassembled WGS sequence"/>
</dbReference>
<reference evidence="2 3" key="1">
    <citation type="submission" date="2023-11" db="EMBL/GenBank/DDBJ databases">
        <title>Halocaridina rubra genome assembly.</title>
        <authorList>
            <person name="Smith C."/>
        </authorList>
    </citation>
    <scope>NUCLEOTIDE SEQUENCE [LARGE SCALE GENOMIC DNA]</scope>
    <source>
        <strain evidence="2">EP-1</strain>
        <tissue evidence="2">Whole</tissue>
    </source>
</reference>
<evidence type="ECO:0000313" key="2">
    <source>
        <dbReference type="EMBL" id="KAK7067186.1"/>
    </source>
</evidence>
<name>A0AAN8WJH6_HALRR</name>
<keyword evidence="3" id="KW-1185">Reference proteome</keyword>
<protein>
    <submittedName>
        <fullName evidence="2">Uncharacterized protein</fullName>
    </submittedName>
</protein>
<comment type="caution">
    <text evidence="2">The sequence shown here is derived from an EMBL/GenBank/DDBJ whole genome shotgun (WGS) entry which is preliminary data.</text>
</comment>
<organism evidence="2 3">
    <name type="scientific">Halocaridina rubra</name>
    <name type="common">Hawaiian red shrimp</name>
    <dbReference type="NCBI Taxonomy" id="373956"/>
    <lineage>
        <taxon>Eukaryota</taxon>
        <taxon>Metazoa</taxon>
        <taxon>Ecdysozoa</taxon>
        <taxon>Arthropoda</taxon>
        <taxon>Crustacea</taxon>
        <taxon>Multicrustacea</taxon>
        <taxon>Malacostraca</taxon>
        <taxon>Eumalacostraca</taxon>
        <taxon>Eucarida</taxon>
        <taxon>Decapoda</taxon>
        <taxon>Pleocyemata</taxon>
        <taxon>Caridea</taxon>
        <taxon>Atyoidea</taxon>
        <taxon>Atyidae</taxon>
        <taxon>Halocaridina</taxon>
    </lineage>
</organism>
<gene>
    <name evidence="2" type="ORF">SK128_024515</name>
</gene>
<sequence length="118" mass="12610">MIVGDSFVTDGALAVAEPAFRGRSVLLLLLYGGGWWRCGGGAEGGQEGGKEETTSKSPSFGSGGRGCWLCLARPQIPLIPAGWPHQNKKGIKVATSEQKRHRAGWAHLNEKRAKKIVD</sequence>
<accession>A0AAN8WJH6</accession>
<proteinExistence type="predicted"/>
<evidence type="ECO:0000313" key="3">
    <source>
        <dbReference type="Proteomes" id="UP001381693"/>
    </source>
</evidence>